<dbReference type="SUPFAM" id="SSF47592">
    <property type="entry name" value="SWIB/MDM2 domain"/>
    <property type="match status" value="1"/>
</dbReference>
<dbReference type="GO" id="GO:0003723">
    <property type="term" value="F:RNA binding"/>
    <property type="evidence" value="ECO:0007669"/>
    <property type="project" value="InterPro"/>
</dbReference>
<feature type="compositionally biased region" description="Basic and acidic residues" evidence="3">
    <location>
        <begin position="246"/>
        <end position="256"/>
    </location>
</feature>
<dbReference type="Gene3D" id="3.30.780.10">
    <property type="entry name" value="SUI1-like domain"/>
    <property type="match status" value="1"/>
</dbReference>
<dbReference type="InterPro" id="IPR003121">
    <property type="entry name" value="SWIB_MDM2_domain"/>
</dbReference>
<evidence type="ECO:0000259" key="5">
    <source>
        <dbReference type="PROSITE" id="PS51925"/>
    </source>
</evidence>
<dbReference type="Gene3D" id="3.10.400.20">
    <property type="match status" value="1"/>
</dbReference>
<keyword evidence="2" id="KW-0963">Cytoplasm</keyword>
<dbReference type="CDD" id="cd21156">
    <property type="entry name" value="PUA_eIF2d-like"/>
    <property type="match status" value="1"/>
</dbReference>
<dbReference type="Pfam" id="PF01253">
    <property type="entry name" value="SUI1"/>
    <property type="match status" value="1"/>
</dbReference>
<organism evidence="6 7">
    <name type="scientific">Lunasporangiospora selenospora</name>
    <dbReference type="NCBI Taxonomy" id="979761"/>
    <lineage>
        <taxon>Eukaryota</taxon>
        <taxon>Fungi</taxon>
        <taxon>Fungi incertae sedis</taxon>
        <taxon>Mucoromycota</taxon>
        <taxon>Mortierellomycotina</taxon>
        <taxon>Mortierellomycetes</taxon>
        <taxon>Mortierellales</taxon>
        <taxon>Mortierellaceae</taxon>
        <taxon>Lunasporangiospora</taxon>
    </lineage>
</organism>
<keyword evidence="7" id="KW-1185">Reference proteome</keyword>
<dbReference type="SUPFAM" id="SSF88697">
    <property type="entry name" value="PUA domain-like"/>
    <property type="match status" value="1"/>
</dbReference>
<dbReference type="GO" id="GO:0001731">
    <property type="term" value="P:formation of translation preinitiation complex"/>
    <property type="evidence" value="ECO:0007669"/>
    <property type="project" value="InterPro"/>
</dbReference>
<dbReference type="AlphaFoldDB" id="A0A9P6KEZ4"/>
<dbReference type="GO" id="GO:0003743">
    <property type="term" value="F:translation initiation factor activity"/>
    <property type="evidence" value="ECO:0007669"/>
    <property type="project" value="InterPro"/>
</dbReference>
<dbReference type="SUPFAM" id="SSF55159">
    <property type="entry name" value="eIF1-like"/>
    <property type="match status" value="1"/>
</dbReference>
<evidence type="ECO:0000256" key="3">
    <source>
        <dbReference type="SAM" id="MobiDB-lite"/>
    </source>
</evidence>
<dbReference type="InterPro" id="IPR048248">
    <property type="entry name" value="PUA_eIF2d-like"/>
</dbReference>
<feature type="compositionally biased region" description="Acidic residues" evidence="3">
    <location>
        <begin position="217"/>
        <end position="230"/>
    </location>
</feature>
<reference evidence="6" key="1">
    <citation type="journal article" date="2020" name="Fungal Divers.">
        <title>Resolving the Mortierellaceae phylogeny through synthesis of multi-gene phylogenetics and phylogenomics.</title>
        <authorList>
            <person name="Vandepol N."/>
            <person name="Liber J."/>
            <person name="Desiro A."/>
            <person name="Na H."/>
            <person name="Kennedy M."/>
            <person name="Barry K."/>
            <person name="Grigoriev I.V."/>
            <person name="Miller A.N."/>
            <person name="O'Donnell K."/>
            <person name="Stajich J.E."/>
            <person name="Bonito G."/>
        </authorList>
    </citation>
    <scope>NUCLEOTIDE SEQUENCE</scope>
    <source>
        <strain evidence="6">KOD1015</strain>
    </source>
</reference>
<dbReference type="InterPro" id="IPR036877">
    <property type="entry name" value="SUI1_dom_sf"/>
</dbReference>
<dbReference type="Gene3D" id="1.10.245.10">
    <property type="entry name" value="SWIB/MDM2 domain"/>
    <property type="match status" value="1"/>
</dbReference>
<dbReference type="InterPro" id="IPR015947">
    <property type="entry name" value="PUA-like_sf"/>
</dbReference>
<dbReference type="PANTHER" id="PTHR12217">
    <property type="entry name" value="EUKARYOTIC TRANSLATION INITIATION FACTOR 2D"/>
    <property type="match status" value="1"/>
</dbReference>
<sequence length="606" mass="66968">MFKKPVASLKSFSSLRSSDRRKLRDEILNSFPVLRDMAPINDIPVNAIITPEGLQAAKFTSYIEEPGTLYTDTDGVPLWFKISCNSGKTTIIVPSVYTLWRFPSLIPGVTTWNPVVDKLRNGADLMIPGVISMNDSEAAELVEGGLVIVRARGNRYPLAVGTLAVPGSTLVASRRSDQQRGKAVHVLHVHDDQLWSMGNKPDLPADWAAPIHGPDAGDYESSDEDEDNSQEQEITDALHSTSLTDVKGKAIARDEDPVVEETSTADLDDTHTADNGAGESSIAKDTLTTAEVDKYLQDALLQVLKFKITESGTKELLPMNASTLYSSFILPNRAQGRAAEADIKKSSWKKLAKWLKVAEKQDLIKCKETRGELLLLGVNWKNPELVKFTRHKTVEQEVAKQIKVEAESSSAIPDTKALEILEAYRPSSASAALFENIGRSKDGYYSAQELRSILVEYFKEKDLTDPSNKRYIRLDACLKSALAKKGENVDKLPRDQTVDRKSDSPRFVKGGVKPINILQETRTGRKIVTRISGLEHFLIDVDSFGQEIQTLCASSVSITPLVGASARLNLREVMVQGPQFKNLTTTLLERGVPKKYIEFLDKTSKK</sequence>
<dbReference type="InterPro" id="IPR041366">
    <property type="entry name" value="Pre-PUA"/>
</dbReference>
<dbReference type="InterPro" id="IPR057429">
    <property type="entry name" value="WH_eIF2D"/>
</dbReference>
<dbReference type="Proteomes" id="UP000780801">
    <property type="component" value="Unassembled WGS sequence"/>
</dbReference>
<dbReference type="InterPro" id="IPR004521">
    <property type="entry name" value="Uncharacterised_CHP00451"/>
</dbReference>
<comment type="caution">
    <text evidence="6">The sequence shown here is derived from an EMBL/GenBank/DDBJ whole genome shotgun (WGS) entry which is preliminary data.</text>
</comment>
<dbReference type="NCBIfam" id="TIGR00451">
    <property type="entry name" value="unchar_dom_2"/>
    <property type="match status" value="1"/>
</dbReference>
<accession>A0A9P6KEZ4</accession>
<protein>
    <submittedName>
        <fullName evidence="6">Uncharacterized protein</fullName>
    </submittedName>
</protein>
<dbReference type="InterPro" id="IPR039757">
    <property type="entry name" value="EIF2D"/>
</dbReference>
<dbReference type="Pfam" id="PF25304">
    <property type="entry name" value="WHD_eIF2D"/>
    <property type="match status" value="1"/>
</dbReference>
<dbReference type="InterPro" id="IPR058886">
    <property type="entry name" value="SWIB_eIF2D"/>
</dbReference>
<evidence type="ECO:0000259" key="4">
    <source>
        <dbReference type="PROSITE" id="PS50296"/>
    </source>
</evidence>
<feature type="domain" description="DM2" evidence="5">
    <location>
        <begin position="422"/>
        <end position="504"/>
    </location>
</feature>
<feature type="domain" description="SUI1" evidence="4">
    <location>
        <begin position="515"/>
        <end position="591"/>
    </location>
</feature>
<proteinExistence type="inferred from homology"/>
<dbReference type="InterPro" id="IPR001950">
    <property type="entry name" value="SUI1"/>
</dbReference>
<dbReference type="OrthoDB" id="199771at2759"/>
<evidence type="ECO:0000313" key="7">
    <source>
        <dbReference type="Proteomes" id="UP000780801"/>
    </source>
</evidence>
<dbReference type="Pfam" id="PF26291">
    <property type="entry name" value="SWIB_eIF2D"/>
    <property type="match status" value="1"/>
</dbReference>
<dbReference type="Pfam" id="PF17832">
    <property type="entry name" value="Pre-PUA"/>
    <property type="match status" value="1"/>
</dbReference>
<dbReference type="Pfam" id="PF26292">
    <property type="entry name" value="PUA_elF2D"/>
    <property type="match status" value="1"/>
</dbReference>
<dbReference type="PANTHER" id="PTHR12217:SF4">
    <property type="entry name" value="EUKARYOTIC TRANSLATION INITIATION FACTOR 2D"/>
    <property type="match status" value="1"/>
</dbReference>
<evidence type="ECO:0000313" key="6">
    <source>
        <dbReference type="EMBL" id="KAF9582431.1"/>
    </source>
</evidence>
<feature type="region of interest" description="Disordered" evidence="3">
    <location>
        <begin position="245"/>
        <end position="279"/>
    </location>
</feature>
<comment type="similarity">
    <text evidence="1">Belongs to the eIF2D family.</text>
</comment>
<dbReference type="PROSITE" id="PS51925">
    <property type="entry name" value="SWIB_MDM2"/>
    <property type="match status" value="1"/>
</dbReference>
<dbReference type="FunFam" id="3.30.780.10:FF:000008">
    <property type="entry name" value="eukaryotic translation initiation factor 2D"/>
    <property type="match status" value="1"/>
</dbReference>
<dbReference type="PROSITE" id="PS50890">
    <property type="entry name" value="PUA"/>
    <property type="match status" value="1"/>
</dbReference>
<feature type="region of interest" description="Disordered" evidence="3">
    <location>
        <begin position="205"/>
        <end position="230"/>
    </location>
</feature>
<dbReference type="CDD" id="cd11608">
    <property type="entry name" value="eIF2D_C"/>
    <property type="match status" value="1"/>
</dbReference>
<gene>
    <name evidence="6" type="ORF">BGW38_000218</name>
</gene>
<name>A0A9P6KEZ4_9FUNG</name>
<evidence type="ECO:0000256" key="1">
    <source>
        <dbReference type="ARBA" id="ARBA00010359"/>
    </source>
</evidence>
<dbReference type="PROSITE" id="PS50296">
    <property type="entry name" value="SUI1"/>
    <property type="match status" value="1"/>
</dbReference>
<dbReference type="EMBL" id="JAABOA010001054">
    <property type="protein sequence ID" value="KAF9582431.1"/>
    <property type="molecule type" value="Genomic_DNA"/>
</dbReference>
<dbReference type="InterPro" id="IPR036885">
    <property type="entry name" value="SWIB_MDM2_dom_sf"/>
</dbReference>
<evidence type="ECO:0000256" key="2">
    <source>
        <dbReference type="ARBA" id="ARBA00022490"/>
    </source>
</evidence>
<dbReference type="InterPro" id="IPR039759">
    <property type="entry name" value="eIF2D_SUI1"/>
</dbReference>